<evidence type="ECO:0000313" key="10">
    <source>
        <dbReference type="Proteomes" id="UP000680805"/>
    </source>
</evidence>
<evidence type="ECO:0000256" key="4">
    <source>
        <dbReference type="ARBA" id="ARBA00022448"/>
    </source>
</evidence>
<evidence type="ECO:0000256" key="6">
    <source>
        <dbReference type="ARBA" id="ARBA00022927"/>
    </source>
</evidence>
<proteinExistence type="inferred from homology"/>
<keyword evidence="4" id="KW-0813">Transport</keyword>
<reference evidence="9" key="1">
    <citation type="submission" date="2021-06" db="EMBL/GenBank/DDBJ databases">
        <title>Bradyrhizobium sp. S2-11-2 Genome sequencing.</title>
        <authorList>
            <person name="Jin L."/>
        </authorList>
    </citation>
    <scope>NUCLEOTIDE SEQUENCE</scope>
    <source>
        <strain evidence="9">S2-11-2</strain>
    </source>
</reference>
<dbReference type="AlphaFoldDB" id="A0A975RU26"/>
<keyword evidence="5" id="KW-1005">Bacterial flagellum biogenesis</keyword>
<evidence type="ECO:0000256" key="7">
    <source>
        <dbReference type="ARBA" id="ARBA00023225"/>
    </source>
</evidence>
<dbReference type="NCBIfam" id="NF004690">
    <property type="entry name" value="PRK06032.1-1"/>
    <property type="match status" value="1"/>
</dbReference>
<keyword evidence="7" id="KW-1006">Bacterial flagellum protein export</keyword>
<keyword evidence="6" id="KW-0653">Protein transport</keyword>
<evidence type="ECO:0000313" key="9">
    <source>
        <dbReference type="EMBL" id="QWG19588.1"/>
    </source>
</evidence>
<keyword evidence="9" id="KW-0966">Cell projection</keyword>
<comment type="function">
    <text evidence="1">Needed for flagellar regrowth and assembly.</text>
</comment>
<feature type="domain" description="Flagellar assembly protein FliH/Type III secretion system HrpE" evidence="8">
    <location>
        <begin position="74"/>
        <end position="179"/>
    </location>
</feature>
<dbReference type="GO" id="GO:0044781">
    <property type="term" value="P:bacterial-type flagellum organization"/>
    <property type="evidence" value="ECO:0007669"/>
    <property type="project" value="UniProtKB-KW"/>
</dbReference>
<dbReference type="EMBL" id="CP076135">
    <property type="protein sequence ID" value="QWG19588.1"/>
    <property type="molecule type" value="Genomic_DNA"/>
</dbReference>
<organism evidence="9 10">
    <name type="scientific">Bradyrhizobium sediminis</name>
    <dbReference type="NCBI Taxonomy" id="2840469"/>
    <lineage>
        <taxon>Bacteria</taxon>
        <taxon>Pseudomonadati</taxon>
        <taxon>Pseudomonadota</taxon>
        <taxon>Alphaproteobacteria</taxon>
        <taxon>Hyphomicrobiales</taxon>
        <taxon>Nitrobacteraceae</taxon>
        <taxon>Bradyrhizobium</taxon>
    </lineage>
</organism>
<evidence type="ECO:0000256" key="1">
    <source>
        <dbReference type="ARBA" id="ARBA00003041"/>
    </source>
</evidence>
<dbReference type="InterPro" id="IPR018035">
    <property type="entry name" value="Flagellar_FliH/T3SS_HrpE"/>
</dbReference>
<accession>A0A975RU26</accession>
<evidence type="ECO:0000259" key="8">
    <source>
        <dbReference type="Pfam" id="PF02108"/>
    </source>
</evidence>
<dbReference type="PANTHER" id="PTHR34982">
    <property type="entry name" value="YOP PROTEINS TRANSLOCATION PROTEIN L"/>
    <property type="match status" value="1"/>
</dbReference>
<keyword evidence="9" id="KW-0282">Flagellum</keyword>
<evidence type="ECO:0000256" key="3">
    <source>
        <dbReference type="ARBA" id="ARBA00016507"/>
    </source>
</evidence>
<dbReference type="RefSeq" id="WP_215615104.1">
    <property type="nucleotide sequence ID" value="NZ_CP076135.1"/>
</dbReference>
<gene>
    <name evidence="9" type="primary">fliH</name>
    <name evidence="9" type="ORF">KMZ68_07050</name>
</gene>
<dbReference type="Pfam" id="PF02108">
    <property type="entry name" value="FliH"/>
    <property type="match status" value="1"/>
</dbReference>
<dbReference type="InterPro" id="IPR051472">
    <property type="entry name" value="T3SS_Stator/FliH"/>
</dbReference>
<name>A0A975RU26_9BRAD</name>
<sequence>MAAPAKFLFDMDFSAPDKSRERPATSAEIVQKIAAAEARAYRDGFDAGQREAKAESDRRTALALEEISIGIRGIATRFSGIETRMETEAVDVAVAVARKLCTELIAGEPLAEIVGLVSDCFSHLVSTPHLVVRINDSLYEAARERIERLAKQSGFEGRLVILAEPQIATGDCRIEWADGGVVLERAAIEAKVDELVGRYIASRDQAGNRP</sequence>
<dbReference type="GO" id="GO:0015031">
    <property type="term" value="P:protein transport"/>
    <property type="evidence" value="ECO:0007669"/>
    <property type="project" value="UniProtKB-KW"/>
</dbReference>
<dbReference type="KEGG" id="bsei:KMZ68_07050"/>
<dbReference type="GO" id="GO:0005829">
    <property type="term" value="C:cytosol"/>
    <property type="evidence" value="ECO:0007669"/>
    <property type="project" value="TreeGrafter"/>
</dbReference>
<evidence type="ECO:0000256" key="2">
    <source>
        <dbReference type="ARBA" id="ARBA00006602"/>
    </source>
</evidence>
<dbReference type="PANTHER" id="PTHR34982:SF1">
    <property type="entry name" value="FLAGELLAR ASSEMBLY PROTEIN FLIH"/>
    <property type="match status" value="1"/>
</dbReference>
<comment type="similarity">
    <text evidence="2">Belongs to the FliH family.</text>
</comment>
<keyword evidence="9" id="KW-0969">Cilium</keyword>
<dbReference type="Proteomes" id="UP000680805">
    <property type="component" value="Chromosome"/>
</dbReference>
<protein>
    <recommendedName>
        <fullName evidence="3">Flagellar assembly protein FliH</fullName>
    </recommendedName>
</protein>
<evidence type="ECO:0000256" key="5">
    <source>
        <dbReference type="ARBA" id="ARBA00022795"/>
    </source>
</evidence>